<dbReference type="Proteomes" id="UP000689195">
    <property type="component" value="Unassembled WGS sequence"/>
</dbReference>
<evidence type="ECO:0000313" key="2">
    <source>
        <dbReference type="EMBL" id="CAD8146114.1"/>
    </source>
</evidence>
<name>A0A8S1T5E3_9CILI</name>
<evidence type="ECO:0008006" key="4">
    <source>
        <dbReference type="Google" id="ProtNLM"/>
    </source>
</evidence>
<comment type="caution">
    <text evidence="2">The sequence shown here is derived from an EMBL/GenBank/DDBJ whole genome shotgun (WGS) entry which is preliminary data.</text>
</comment>
<gene>
    <name evidence="2" type="ORF">PPENT_87.1.T0150181</name>
</gene>
<organism evidence="2 3">
    <name type="scientific">Paramecium pentaurelia</name>
    <dbReference type="NCBI Taxonomy" id="43138"/>
    <lineage>
        <taxon>Eukaryota</taxon>
        <taxon>Sar</taxon>
        <taxon>Alveolata</taxon>
        <taxon>Ciliophora</taxon>
        <taxon>Intramacronucleata</taxon>
        <taxon>Oligohymenophorea</taxon>
        <taxon>Peniculida</taxon>
        <taxon>Parameciidae</taxon>
        <taxon>Paramecium</taxon>
    </lineage>
</organism>
<evidence type="ECO:0000256" key="1">
    <source>
        <dbReference type="SAM" id="SignalP"/>
    </source>
</evidence>
<proteinExistence type="predicted"/>
<feature type="chain" id="PRO_5035730404" description="Transmembrane protein" evidence="1">
    <location>
        <begin position="23"/>
        <end position="171"/>
    </location>
</feature>
<accession>A0A8S1T5E3</accession>
<keyword evidence="3" id="KW-1185">Reference proteome</keyword>
<keyword evidence="1" id="KW-0732">Signal</keyword>
<sequence length="171" mass="20287">MEKNIQFQLFYSILILVVNVFAQCDQINEQMACNQNDLCEWNYWSPSLCQFICNQLTIQNQCNDAINCIWQSDMAKCQVKKCTEEVEESKCLKIVACNWADSKCWDSSCIQLKAQEQGKCQTDYCIWDSKRRLCYDKKCSDYQNQYECSQLSFCSWFKYKCRDNGNKKLEF</sequence>
<reference evidence="2" key="1">
    <citation type="submission" date="2021-01" db="EMBL/GenBank/DDBJ databases">
        <authorList>
            <consortium name="Genoscope - CEA"/>
            <person name="William W."/>
        </authorList>
    </citation>
    <scope>NUCLEOTIDE SEQUENCE</scope>
</reference>
<feature type="signal peptide" evidence="1">
    <location>
        <begin position="1"/>
        <end position="22"/>
    </location>
</feature>
<evidence type="ECO:0000313" key="3">
    <source>
        <dbReference type="Proteomes" id="UP000689195"/>
    </source>
</evidence>
<dbReference type="EMBL" id="CAJJDO010000015">
    <property type="protein sequence ID" value="CAD8146114.1"/>
    <property type="molecule type" value="Genomic_DNA"/>
</dbReference>
<dbReference type="AlphaFoldDB" id="A0A8S1T5E3"/>
<protein>
    <recommendedName>
        <fullName evidence="4">Transmembrane protein</fullName>
    </recommendedName>
</protein>